<evidence type="ECO:0000313" key="2">
    <source>
        <dbReference type="Proteomes" id="UP000662314"/>
    </source>
</evidence>
<dbReference type="EMBL" id="JAECZA010000054">
    <property type="protein sequence ID" value="MBH8574058.1"/>
    <property type="molecule type" value="Genomic_DNA"/>
</dbReference>
<organism evidence="1 2">
    <name type="scientific">Dendronalium phyllosphericum CENA369</name>
    <dbReference type="NCBI Taxonomy" id="1725256"/>
    <lineage>
        <taxon>Bacteria</taxon>
        <taxon>Bacillati</taxon>
        <taxon>Cyanobacteriota</taxon>
        <taxon>Cyanophyceae</taxon>
        <taxon>Nostocales</taxon>
        <taxon>Nostocaceae</taxon>
        <taxon>Dendronalium</taxon>
        <taxon>Dendronalium phyllosphericum</taxon>
    </lineage>
</organism>
<evidence type="ECO:0000313" key="1">
    <source>
        <dbReference type="EMBL" id="MBH8574058.1"/>
    </source>
</evidence>
<name>A0A8J7I5B0_9NOST</name>
<protein>
    <submittedName>
        <fullName evidence="1">Uncharacterized protein</fullName>
    </submittedName>
</protein>
<proteinExistence type="predicted"/>
<dbReference type="Proteomes" id="UP000662314">
    <property type="component" value="Unassembled WGS sequence"/>
</dbReference>
<accession>A0A8J7I5B0</accession>
<gene>
    <name evidence="1" type="ORF">I8752_13715</name>
</gene>
<dbReference type="RefSeq" id="WP_214432897.1">
    <property type="nucleotide sequence ID" value="NZ_CAWPUQ010000289.1"/>
</dbReference>
<reference evidence="1 2" key="1">
    <citation type="journal article" date="2021" name="Int. J. Syst. Evol. Microbiol.">
        <title>Amazonocrinis nigriterrae gen. nov., sp. nov., Atlanticothrix silvestris gen. nov., sp. nov. and Dendronalium phyllosphericum gen. nov., sp. nov., nostocacean cyanobacteria from Brazilian environments.</title>
        <authorList>
            <person name="Alvarenga D.O."/>
            <person name="Andreote A.P.D."/>
            <person name="Branco L.H.Z."/>
            <person name="Delbaje E."/>
            <person name="Cruz R.B."/>
            <person name="Varani A.M."/>
            <person name="Fiore M.F."/>
        </authorList>
    </citation>
    <scope>NUCLEOTIDE SEQUENCE [LARGE SCALE GENOMIC DNA]</scope>
    <source>
        <strain evidence="1 2">CENA369</strain>
    </source>
</reference>
<keyword evidence="2" id="KW-1185">Reference proteome</keyword>
<dbReference type="AlphaFoldDB" id="A0A8J7I5B0"/>
<comment type="caution">
    <text evidence="1">The sequence shown here is derived from an EMBL/GenBank/DDBJ whole genome shotgun (WGS) entry which is preliminary data.</text>
</comment>
<sequence>MLNLRKFYSRSRFILLSLGLAIALFISTTQVPNAKNTVSAVEISRRQKYKPGPKPANIILRCLTTSRESVYAFYRSSGVQPQQIRRYLVAQWYCQVFIYSGDGEQSS</sequence>